<organism evidence="4 5">
    <name type="scientific">Leucobacter rhizosphaerae</name>
    <dbReference type="NCBI Taxonomy" id="2932245"/>
    <lineage>
        <taxon>Bacteria</taxon>
        <taxon>Bacillati</taxon>
        <taxon>Actinomycetota</taxon>
        <taxon>Actinomycetes</taxon>
        <taxon>Micrococcales</taxon>
        <taxon>Microbacteriaceae</taxon>
        <taxon>Leucobacter</taxon>
    </lineage>
</organism>
<gene>
    <name evidence="4" type="ORF">MUN76_08315</name>
</gene>
<dbReference type="InterPro" id="IPR009057">
    <property type="entry name" value="Homeodomain-like_sf"/>
</dbReference>
<accession>A0ABY4FS03</accession>
<protein>
    <submittedName>
        <fullName evidence="4">TetR/AcrR family transcriptional regulator C-terminal domain-containing protein</fullName>
    </submittedName>
</protein>
<dbReference type="Pfam" id="PF02909">
    <property type="entry name" value="TetR_C_1"/>
    <property type="match status" value="1"/>
</dbReference>
<feature type="domain" description="Tetracycline repressor TetR C-terminal" evidence="3">
    <location>
        <begin position="72"/>
        <end position="199"/>
    </location>
</feature>
<dbReference type="SUPFAM" id="SSF46689">
    <property type="entry name" value="Homeodomain-like"/>
    <property type="match status" value="1"/>
</dbReference>
<evidence type="ECO:0000256" key="2">
    <source>
        <dbReference type="ARBA" id="ARBA00023163"/>
    </source>
</evidence>
<dbReference type="Gene3D" id="1.10.357.10">
    <property type="entry name" value="Tetracycline Repressor, domain 2"/>
    <property type="match status" value="1"/>
</dbReference>
<dbReference type="EMBL" id="CP095043">
    <property type="protein sequence ID" value="UOQ59065.1"/>
    <property type="molecule type" value="Genomic_DNA"/>
</dbReference>
<dbReference type="Proteomes" id="UP000831775">
    <property type="component" value="Chromosome"/>
</dbReference>
<reference evidence="4 5" key="1">
    <citation type="submission" date="2022-04" db="EMBL/GenBank/DDBJ databases">
        <title>Leucobacter sp. isolated from rhizosphere of onion.</title>
        <authorList>
            <person name="Won M."/>
            <person name="Lee C.-M."/>
            <person name="Woen H.-Y."/>
            <person name="Kwon S.-W."/>
        </authorList>
    </citation>
    <scope>NUCLEOTIDE SEQUENCE [LARGE SCALE GENOMIC DNA]</scope>
    <source>
        <strain evidence="4 5">H25R-14</strain>
    </source>
</reference>
<proteinExistence type="predicted"/>
<keyword evidence="2" id="KW-0804">Transcription</keyword>
<evidence type="ECO:0000259" key="3">
    <source>
        <dbReference type="Pfam" id="PF02909"/>
    </source>
</evidence>
<keyword evidence="1" id="KW-0805">Transcription regulation</keyword>
<dbReference type="InterPro" id="IPR036271">
    <property type="entry name" value="Tet_transcr_reg_TetR-rel_C_sf"/>
</dbReference>
<dbReference type="RefSeq" id="WP_244683884.1">
    <property type="nucleotide sequence ID" value="NZ_CP095043.1"/>
</dbReference>
<dbReference type="SUPFAM" id="SSF48498">
    <property type="entry name" value="Tetracyclin repressor-like, C-terminal domain"/>
    <property type="match status" value="1"/>
</dbReference>
<evidence type="ECO:0000313" key="4">
    <source>
        <dbReference type="EMBL" id="UOQ59065.1"/>
    </source>
</evidence>
<keyword evidence="5" id="KW-1185">Reference proteome</keyword>
<evidence type="ECO:0000256" key="1">
    <source>
        <dbReference type="ARBA" id="ARBA00023015"/>
    </source>
</evidence>
<sequence length="206" mass="22359">MARGRPRTARLSSEIIVDTAMRTIDGGSPLSMSHIARELSVHVSSLYNHVGDRDGLIELLRVRISEEYPVPPLDGLTWQDAVRTVATTIHTAFLAHPRLIPYLADTPVSSPGIVEIYARLAEAMVDAGHSAQRASITIRMIDTLALGTAMVTSSSPAKWNDRSPGGQALIEAAETWDDDRDQTSEAFELSLRFILAGLEGELAEQG</sequence>
<dbReference type="InterPro" id="IPR004111">
    <property type="entry name" value="Repressor_TetR_C"/>
</dbReference>
<name>A0ABY4FS03_9MICO</name>
<evidence type="ECO:0000313" key="5">
    <source>
        <dbReference type="Proteomes" id="UP000831775"/>
    </source>
</evidence>